<comment type="caution">
    <text evidence="1">The sequence shown here is derived from an EMBL/GenBank/DDBJ whole genome shotgun (WGS) entry which is preliminary data.</text>
</comment>
<dbReference type="Proteomes" id="UP001371456">
    <property type="component" value="Unassembled WGS sequence"/>
</dbReference>
<name>A0AAN8T386_SOLBU</name>
<protein>
    <submittedName>
        <fullName evidence="1">Uncharacterized protein</fullName>
    </submittedName>
</protein>
<accession>A0AAN8T386</accession>
<keyword evidence="2" id="KW-1185">Reference proteome</keyword>
<evidence type="ECO:0000313" key="2">
    <source>
        <dbReference type="Proteomes" id="UP001371456"/>
    </source>
</evidence>
<proteinExistence type="predicted"/>
<gene>
    <name evidence="1" type="ORF">RDI58_025567</name>
</gene>
<organism evidence="1 2">
    <name type="scientific">Solanum bulbocastanum</name>
    <name type="common">Wild potato</name>
    <dbReference type="NCBI Taxonomy" id="147425"/>
    <lineage>
        <taxon>Eukaryota</taxon>
        <taxon>Viridiplantae</taxon>
        <taxon>Streptophyta</taxon>
        <taxon>Embryophyta</taxon>
        <taxon>Tracheophyta</taxon>
        <taxon>Spermatophyta</taxon>
        <taxon>Magnoliopsida</taxon>
        <taxon>eudicotyledons</taxon>
        <taxon>Gunneridae</taxon>
        <taxon>Pentapetalae</taxon>
        <taxon>asterids</taxon>
        <taxon>lamiids</taxon>
        <taxon>Solanales</taxon>
        <taxon>Solanaceae</taxon>
        <taxon>Solanoideae</taxon>
        <taxon>Solaneae</taxon>
        <taxon>Solanum</taxon>
    </lineage>
</organism>
<evidence type="ECO:0000313" key="1">
    <source>
        <dbReference type="EMBL" id="KAK6778849.1"/>
    </source>
</evidence>
<sequence length="198" mass="21491">MWPNTSGVVIEPLEPKVMLGRPPKCRRKAKNEPLKKLGWDNLGNQAEAIHQCLANHQSQASHHCLANHQAQISHQCLANHQAQVSHPYLVIKAVLCVLILQLLEESGNLLKAEAQAQVKALTEAQVEAQVEAPAVALPGTSGERVISLGAYRDATPTNIDIGYKPRGLKWNGGDAVTASQLQHMSQSRKNISSSPRNA</sequence>
<dbReference type="AlphaFoldDB" id="A0AAN8T386"/>
<dbReference type="EMBL" id="JBANQN010000010">
    <property type="protein sequence ID" value="KAK6778849.1"/>
    <property type="molecule type" value="Genomic_DNA"/>
</dbReference>
<reference evidence="1 2" key="1">
    <citation type="submission" date="2024-02" db="EMBL/GenBank/DDBJ databases">
        <title>de novo genome assembly of Solanum bulbocastanum strain 11H21.</title>
        <authorList>
            <person name="Hosaka A.J."/>
        </authorList>
    </citation>
    <scope>NUCLEOTIDE SEQUENCE [LARGE SCALE GENOMIC DNA]</scope>
    <source>
        <tissue evidence="1">Young leaves</tissue>
    </source>
</reference>